<dbReference type="InterPro" id="IPR005302">
    <property type="entry name" value="MoCF_Sase_C"/>
</dbReference>
<dbReference type="InterPro" id="IPR011037">
    <property type="entry name" value="Pyrv_Knase-like_insert_dom_sf"/>
</dbReference>
<dbReference type="PANTHER" id="PTHR14237:SF19">
    <property type="entry name" value="MITOCHONDRIAL AMIDOXIME REDUCING COMPONENT 1"/>
    <property type="match status" value="1"/>
</dbReference>
<dbReference type="GO" id="GO:0030170">
    <property type="term" value="F:pyridoxal phosphate binding"/>
    <property type="evidence" value="ECO:0007669"/>
    <property type="project" value="InterPro"/>
</dbReference>
<keyword evidence="3" id="KW-1185">Reference proteome</keyword>
<evidence type="ECO:0000313" key="2">
    <source>
        <dbReference type="EMBL" id="SNT67557.1"/>
    </source>
</evidence>
<evidence type="ECO:0000259" key="1">
    <source>
        <dbReference type="PROSITE" id="PS51340"/>
    </source>
</evidence>
<dbReference type="AlphaFoldDB" id="A0A239PIV0"/>
<dbReference type="SUPFAM" id="SSF50800">
    <property type="entry name" value="PK beta-barrel domain-like"/>
    <property type="match status" value="1"/>
</dbReference>
<dbReference type="RefSeq" id="WP_089410593.1">
    <property type="nucleotide sequence ID" value="NZ_FZQA01000001.1"/>
</dbReference>
<dbReference type="Proteomes" id="UP000198346">
    <property type="component" value="Unassembled WGS sequence"/>
</dbReference>
<dbReference type="GO" id="GO:0030151">
    <property type="term" value="F:molybdenum ion binding"/>
    <property type="evidence" value="ECO:0007669"/>
    <property type="project" value="InterPro"/>
</dbReference>
<dbReference type="PROSITE" id="PS51340">
    <property type="entry name" value="MOSC"/>
    <property type="match status" value="1"/>
</dbReference>
<dbReference type="SUPFAM" id="SSF141673">
    <property type="entry name" value="MOSC N-terminal domain-like"/>
    <property type="match status" value="1"/>
</dbReference>
<evidence type="ECO:0000313" key="3">
    <source>
        <dbReference type="Proteomes" id="UP000198346"/>
    </source>
</evidence>
<dbReference type="PANTHER" id="PTHR14237">
    <property type="entry name" value="MOLYBDOPTERIN COFACTOR SULFURASE MOSC"/>
    <property type="match status" value="1"/>
</dbReference>
<feature type="domain" description="MOSC" evidence="1">
    <location>
        <begin position="116"/>
        <end position="269"/>
    </location>
</feature>
<name>A0A239PIV0_9PROT</name>
<proteinExistence type="predicted"/>
<dbReference type="Pfam" id="PF03476">
    <property type="entry name" value="MOSC_N"/>
    <property type="match status" value="1"/>
</dbReference>
<protein>
    <recommendedName>
        <fullName evidence="1">MOSC domain-containing protein</fullName>
    </recommendedName>
</protein>
<dbReference type="InterPro" id="IPR005303">
    <property type="entry name" value="MOCOS_middle"/>
</dbReference>
<gene>
    <name evidence="2" type="ORF">SAMN06297382_0047</name>
</gene>
<accession>A0A239PIV0</accession>
<dbReference type="Pfam" id="PF03473">
    <property type="entry name" value="MOSC"/>
    <property type="match status" value="1"/>
</dbReference>
<dbReference type="OrthoDB" id="581532at2"/>
<sequence length="281" mass="30241">MRVSSLHLYPLKSARGVACEEAALELRGLEGDRRWVAADPDGGFLTQRECAALARIVARPVPGGVRLNADGAGEIVARPDPSAGRRRIRVWKDAIDALDAGDAAADWLSKALGRPARLFHMDDAARRATSGRWGPQTPVSFADAYPLLVTNLASLDSLNDAIAAEGGAPVGMERFRPNIVIDGAGPWTEDRWRALRLGASVIELVKPCTRCMVTTADQTTGARTGREPLKTLARIRRSAHPDLPGVLFGWNAILREGRGLSVGDAVEVLETREEGWPLAFA</sequence>
<dbReference type="EMBL" id="FZQA01000001">
    <property type="protein sequence ID" value="SNT67557.1"/>
    <property type="molecule type" value="Genomic_DNA"/>
</dbReference>
<reference evidence="2 3" key="1">
    <citation type="submission" date="2017-07" db="EMBL/GenBank/DDBJ databases">
        <authorList>
            <person name="Sun Z.S."/>
            <person name="Albrecht U."/>
            <person name="Echele G."/>
            <person name="Lee C.C."/>
        </authorList>
    </citation>
    <scope>NUCLEOTIDE SEQUENCE [LARGE SCALE GENOMIC DNA]</scope>
    <source>
        <strain evidence="2 3">CGMCC 1.12710</strain>
    </source>
</reference>
<organism evidence="2 3">
    <name type="scientific">Amphiplicatus metriothermophilus</name>
    <dbReference type="NCBI Taxonomy" id="1519374"/>
    <lineage>
        <taxon>Bacteria</taxon>
        <taxon>Pseudomonadati</taxon>
        <taxon>Pseudomonadota</taxon>
        <taxon>Alphaproteobacteria</taxon>
        <taxon>Parvularculales</taxon>
        <taxon>Parvularculaceae</taxon>
        <taxon>Amphiplicatus</taxon>
    </lineage>
</organism>
<dbReference type="GO" id="GO:0003824">
    <property type="term" value="F:catalytic activity"/>
    <property type="evidence" value="ECO:0007669"/>
    <property type="project" value="InterPro"/>
</dbReference>